<sequence>MHTHGSDLLRWYLARDVPPPLVAGVRSRGGDSVAAVRNHTHIRGRGVWRARVGVGRAPRGAGLPAAGRRAAPRHRPRPRRPRRPHRLRAAPPLRASVPAGAARGAAAAGRAAAAARAAARRRSPAPAPAPALPGLVRGVAGPARARYFPSVYITDCGRASESSGRVPNFEIETRTRVSPREKDRSLILFARIDPFGRDRGRPAVRRPFRARGPLGSRENFNSEASTVDRSVLFYFVFILYRLESTNRNGPPFRNILNVRVNRGEASPGPSVDGSEIAFFMCRGALGRLAGAGGVPRRVGVRGGRGAGRGARVVGGGGRGGRGAGPPRGRVRARAAGAGAAALRAARARPARAPPGGRRGAGRPGGGGAPRGAAPRVPARVPAGAAARHRHAAPALRQHRLDPHLHRLPGTSSVSTVYRRASPSRPDPPRCPQNGTLMAALEAWRNAAGAAAAGAACCVCYSRLHAASGHAPNVLCRQCRNRFHTPCLVMYRPRSIVSRSTSRWLPVLRAKKAAQRCDRLAAPSDISLCEPNIANWSNSSAQVVPDKQSLQLPAVQILILALEPGTVDREPMWLLRSLA</sequence>
<evidence type="ECO:0000313" key="2">
    <source>
        <dbReference type="EMBL" id="CAG9795422.1"/>
    </source>
</evidence>
<evidence type="ECO:0000313" key="3">
    <source>
        <dbReference type="Proteomes" id="UP001153714"/>
    </source>
</evidence>
<feature type="compositionally biased region" description="Basic residues" evidence="1">
    <location>
        <begin position="70"/>
        <end position="88"/>
    </location>
</feature>
<feature type="region of interest" description="Disordered" evidence="1">
    <location>
        <begin position="300"/>
        <end position="388"/>
    </location>
</feature>
<gene>
    <name evidence="2" type="ORF">DIATSA_LOCUS12688</name>
</gene>
<feature type="compositionally biased region" description="Gly residues" evidence="1">
    <location>
        <begin position="356"/>
        <end position="369"/>
    </location>
</feature>
<feature type="compositionally biased region" description="Low complexity" evidence="1">
    <location>
        <begin position="370"/>
        <end position="385"/>
    </location>
</feature>
<dbReference type="InterPro" id="IPR013083">
    <property type="entry name" value="Znf_RING/FYVE/PHD"/>
</dbReference>
<evidence type="ECO:0000256" key="1">
    <source>
        <dbReference type="SAM" id="MobiDB-lite"/>
    </source>
</evidence>
<dbReference type="EMBL" id="OU893338">
    <property type="protein sequence ID" value="CAG9795422.1"/>
    <property type="molecule type" value="Genomic_DNA"/>
</dbReference>
<protein>
    <submittedName>
        <fullName evidence="2">Uncharacterized protein</fullName>
    </submittedName>
</protein>
<reference evidence="2" key="1">
    <citation type="submission" date="2021-12" db="EMBL/GenBank/DDBJ databases">
        <authorList>
            <person name="King R."/>
        </authorList>
    </citation>
    <scope>NUCLEOTIDE SEQUENCE</scope>
</reference>
<feature type="region of interest" description="Disordered" evidence="1">
    <location>
        <begin position="404"/>
        <end position="431"/>
    </location>
</feature>
<name>A0A9N9REP3_9NEOP</name>
<feature type="compositionally biased region" description="Low complexity" evidence="1">
    <location>
        <begin position="89"/>
        <end position="99"/>
    </location>
</feature>
<feature type="compositionally biased region" description="Low complexity" evidence="1">
    <location>
        <begin position="53"/>
        <end position="69"/>
    </location>
</feature>
<reference evidence="2" key="2">
    <citation type="submission" date="2022-10" db="EMBL/GenBank/DDBJ databases">
        <authorList>
            <consortium name="ENA_rothamsted_submissions"/>
            <consortium name="culmorum"/>
            <person name="King R."/>
        </authorList>
    </citation>
    <scope>NUCLEOTIDE SEQUENCE</scope>
</reference>
<dbReference type="Proteomes" id="UP001153714">
    <property type="component" value="Chromosome 7"/>
</dbReference>
<keyword evidence="3" id="KW-1185">Reference proteome</keyword>
<dbReference type="Gene3D" id="3.30.40.10">
    <property type="entry name" value="Zinc/RING finger domain, C3HC4 (zinc finger)"/>
    <property type="match status" value="1"/>
</dbReference>
<feature type="compositionally biased region" description="Low complexity" evidence="1">
    <location>
        <begin position="333"/>
        <end position="344"/>
    </location>
</feature>
<dbReference type="AlphaFoldDB" id="A0A9N9REP3"/>
<feature type="region of interest" description="Disordered" evidence="1">
    <location>
        <begin position="53"/>
        <end position="99"/>
    </location>
</feature>
<accession>A0A9N9REP3</accession>
<organism evidence="2 3">
    <name type="scientific">Diatraea saccharalis</name>
    <name type="common">sugarcane borer</name>
    <dbReference type="NCBI Taxonomy" id="40085"/>
    <lineage>
        <taxon>Eukaryota</taxon>
        <taxon>Metazoa</taxon>
        <taxon>Ecdysozoa</taxon>
        <taxon>Arthropoda</taxon>
        <taxon>Hexapoda</taxon>
        <taxon>Insecta</taxon>
        <taxon>Pterygota</taxon>
        <taxon>Neoptera</taxon>
        <taxon>Endopterygota</taxon>
        <taxon>Lepidoptera</taxon>
        <taxon>Glossata</taxon>
        <taxon>Ditrysia</taxon>
        <taxon>Pyraloidea</taxon>
        <taxon>Crambidae</taxon>
        <taxon>Crambinae</taxon>
        <taxon>Diatraea</taxon>
    </lineage>
</organism>
<proteinExistence type="predicted"/>
<feature type="compositionally biased region" description="Gly residues" evidence="1">
    <location>
        <begin position="300"/>
        <end position="325"/>
    </location>
</feature>
<dbReference type="OrthoDB" id="6108at2759"/>